<reference evidence="7" key="2">
    <citation type="submission" date="2025-08" db="UniProtKB">
        <authorList>
            <consortium name="Ensembl"/>
        </authorList>
    </citation>
    <scope>IDENTIFICATION</scope>
</reference>
<feature type="compositionally biased region" description="Polar residues" evidence="6">
    <location>
        <begin position="32"/>
        <end position="46"/>
    </location>
</feature>
<comment type="subcellular location">
    <subcellularLocation>
        <location evidence="1">Cytoplasm</location>
        <location evidence="1">Cytoskeleton</location>
    </subcellularLocation>
</comment>
<dbReference type="Proteomes" id="UP000694520">
    <property type="component" value="Chromosome X"/>
</dbReference>
<feature type="region of interest" description="Disordered" evidence="6">
    <location>
        <begin position="68"/>
        <end position="132"/>
    </location>
</feature>
<feature type="compositionally biased region" description="Polar residues" evidence="6">
    <location>
        <begin position="193"/>
        <end position="203"/>
    </location>
</feature>
<keyword evidence="5" id="KW-0206">Cytoskeleton</keyword>
<name>A0A8B9Y4Q2_BOSMU</name>
<feature type="compositionally biased region" description="Low complexity" evidence="6">
    <location>
        <begin position="213"/>
        <end position="225"/>
    </location>
</feature>
<dbReference type="InterPro" id="IPR051483">
    <property type="entry name" value="MAP7_domain-containing"/>
</dbReference>
<evidence type="ECO:0000256" key="3">
    <source>
        <dbReference type="ARBA" id="ARBA00022490"/>
    </source>
</evidence>
<evidence type="ECO:0000256" key="4">
    <source>
        <dbReference type="ARBA" id="ARBA00023054"/>
    </source>
</evidence>
<feature type="compositionally biased region" description="Acidic residues" evidence="6">
    <location>
        <begin position="451"/>
        <end position="461"/>
    </location>
</feature>
<feature type="region of interest" description="Disordered" evidence="6">
    <location>
        <begin position="846"/>
        <end position="896"/>
    </location>
</feature>
<feature type="region of interest" description="Disordered" evidence="6">
    <location>
        <begin position="28"/>
        <end position="56"/>
    </location>
</feature>
<dbReference type="GO" id="GO:0015630">
    <property type="term" value="C:microtubule cytoskeleton"/>
    <property type="evidence" value="ECO:0007669"/>
    <property type="project" value="InterPro"/>
</dbReference>
<feature type="compositionally biased region" description="Basic and acidic residues" evidence="6">
    <location>
        <begin position="741"/>
        <end position="760"/>
    </location>
</feature>
<feature type="compositionally biased region" description="Low complexity" evidence="6">
    <location>
        <begin position="399"/>
        <end position="437"/>
    </location>
</feature>
<dbReference type="GO" id="GO:0000226">
    <property type="term" value="P:microtubule cytoskeleton organization"/>
    <property type="evidence" value="ECO:0007669"/>
    <property type="project" value="InterPro"/>
</dbReference>
<feature type="compositionally biased region" description="Low complexity" evidence="6">
    <location>
        <begin position="881"/>
        <end position="890"/>
    </location>
</feature>
<evidence type="ECO:0008006" key="9">
    <source>
        <dbReference type="Google" id="ProtNLM"/>
    </source>
</evidence>
<evidence type="ECO:0000256" key="1">
    <source>
        <dbReference type="ARBA" id="ARBA00004245"/>
    </source>
</evidence>
<evidence type="ECO:0000313" key="7">
    <source>
        <dbReference type="Ensembl" id="ENSBGRP00000031494.1"/>
    </source>
</evidence>
<feature type="compositionally biased region" description="Acidic residues" evidence="6">
    <location>
        <begin position="774"/>
        <end position="793"/>
    </location>
</feature>
<feature type="region of interest" description="Disordered" evidence="6">
    <location>
        <begin position="193"/>
        <end position="234"/>
    </location>
</feature>
<dbReference type="InterPro" id="IPR008604">
    <property type="entry name" value="MAP7_fam"/>
</dbReference>
<keyword evidence="3" id="KW-0963">Cytoplasm</keyword>
<dbReference type="GeneTree" id="ENSGT00950000182941"/>
<dbReference type="Pfam" id="PF05672">
    <property type="entry name" value="MAP7"/>
    <property type="match status" value="1"/>
</dbReference>
<feature type="region of interest" description="Disordered" evidence="6">
    <location>
        <begin position="623"/>
        <end position="818"/>
    </location>
</feature>
<feature type="region of interest" description="Disordered" evidence="6">
    <location>
        <begin position="909"/>
        <end position="955"/>
    </location>
</feature>
<dbReference type="PANTHER" id="PTHR15073:SF5">
    <property type="entry name" value="MAP7 DOMAIN-CONTAINING PROTEIN 3"/>
    <property type="match status" value="1"/>
</dbReference>
<accession>A0A8B9Y4Q2</accession>
<feature type="compositionally biased region" description="Polar residues" evidence="6">
    <location>
        <begin position="551"/>
        <end position="572"/>
    </location>
</feature>
<evidence type="ECO:0000256" key="6">
    <source>
        <dbReference type="SAM" id="MobiDB-lite"/>
    </source>
</evidence>
<dbReference type="PANTHER" id="PTHR15073">
    <property type="entry name" value="MICROTUBULE-ASSOCIATED PROTEIN"/>
    <property type="match status" value="1"/>
</dbReference>
<organism evidence="7 8">
    <name type="scientific">Bos mutus grunniens</name>
    <name type="common">Wild yak</name>
    <name type="synonym">Bos grunniens</name>
    <dbReference type="NCBI Taxonomy" id="30521"/>
    <lineage>
        <taxon>Eukaryota</taxon>
        <taxon>Metazoa</taxon>
        <taxon>Chordata</taxon>
        <taxon>Craniata</taxon>
        <taxon>Vertebrata</taxon>
        <taxon>Euteleostomi</taxon>
        <taxon>Mammalia</taxon>
        <taxon>Eutheria</taxon>
        <taxon>Laurasiatheria</taxon>
        <taxon>Artiodactyla</taxon>
        <taxon>Ruminantia</taxon>
        <taxon>Pecora</taxon>
        <taxon>Bovidae</taxon>
        <taxon>Bovinae</taxon>
        <taxon>Bos</taxon>
    </lineage>
</organism>
<reference evidence="7" key="1">
    <citation type="submission" date="2019-05" db="EMBL/GenBank/DDBJ databases">
        <authorList>
            <person name="Zhang S."/>
            <person name="Liu J."/>
        </authorList>
    </citation>
    <scope>NUCLEOTIDE SEQUENCE [LARGE SCALE GENOMIC DNA]</scope>
</reference>
<evidence type="ECO:0000256" key="2">
    <source>
        <dbReference type="ARBA" id="ARBA00007525"/>
    </source>
</evidence>
<sequence>MAERAGGGTSLRGLRERMVAAANAIAEERRSQGSFSSLPSQPSNIKSPFKPVIDGSVLKNDIKQRLAKERREEKKRQDDANKETQLLEKERKSKIVYEKQMEEKQRKLREQKEKDEQRRISAEKKRNEMLEEEREKFKAVLHRTLERSSRVDRQKRWSWAGYTTVNSQNKTVNKHSTSTEKLEQGTCGLHRQMSSTGLQNSVAKKTPEKRRSSSLNRRCSRLHSSTETEQVEEKRPGIHSVIQYVNIPLLRQSSDELKSTIVPRQSTAVMPFQEKVNVEAPPEVSVEAFPEESMKKHPKVSVETFLEASMKEHPGVNVEALAEASMKEHPAVNVEALAEASMKEHPKVSVDSLPEVSTEEHPKVSVEALPEVNMEGPCANVETSPETSEDLSLEAHVGPSPEVSMDSSPDVSVNPSPEVSMDSSQEVSTEASSEASVDISPEASMVTLPEESVETSPEESVEAFSAASMDALPEGSVEVLPKETTKGPSEASVEAPLETSPEVTVEISSKKSEMDEQPSNPITKKRIPPSQIPCYRWSSSPTRRWRPPSPISASRQIQKNCPPSPSPGTSKQSTQFCFSYKVIPTQRTVFAQNALGTMGMKSKAVSNTINNSEAASQKDMICEESGNKGTPGPKNAEEATKILAEKRRLAREQKEKEERLQKEMEQRKMKDVAKKVDEGQEDEFSEFGDGQQPKEMKKRESQEQEDQKVELQKSDAKIKAQEEADKRKKEHERIMLQNLQERLERKKRIEEIMKRTRKPDSNASKATETLSSDAYEEDEADDEDESESDSDSFDDVHPSATINGMDSSPKPKTHVKNVKNTSKFLDVTSSHIHKETKAFLNTDMKTFRQKGVKDPLNQTKSTRSSTKRPTNRAAKTGKAETSSTMRPSRSSHSEVQKWVCDRIINFSRETEPPVSSFPPKSPKLQLRGSMTSCLSHQPPIDNKNRSKSVPAPSDM</sequence>
<comment type="similarity">
    <text evidence="2">Belongs to the MAP7 family.</text>
</comment>
<keyword evidence="4" id="KW-0175">Coiled coil</keyword>
<protein>
    <recommendedName>
        <fullName evidence="9">MAP7 domain containing 3</fullName>
    </recommendedName>
</protein>
<feature type="compositionally biased region" description="Basic and acidic residues" evidence="6">
    <location>
        <begin position="635"/>
        <end position="678"/>
    </location>
</feature>
<feature type="compositionally biased region" description="Basic and acidic residues" evidence="6">
    <location>
        <begin position="692"/>
        <end position="734"/>
    </location>
</feature>
<dbReference type="Ensembl" id="ENSBGRT00000036429.1">
    <property type="protein sequence ID" value="ENSBGRP00000031494.1"/>
    <property type="gene ID" value="ENSBGRG00000019586.1"/>
</dbReference>
<evidence type="ECO:0000256" key="5">
    <source>
        <dbReference type="ARBA" id="ARBA00023212"/>
    </source>
</evidence>
<evidence type="ECO:0000313" key="8">
    <source>
        <dbReference type="Proteomes" id="UP000694520"/>
    </source>
</evidence>
<feature type="compositionally biased region" description="Polar residues" evidence="6">
    <location>
        <begin position="761"/>
        <end position="770"/>
    </location>
</feature>
<proteinExistence type="inferred from homology"/>
<keyword evidence="8" id="KW-1185">Reference proteome</keyword>
<feature type="region of interest" description="Disordered" evidence="6">
    <location>
        <begin position="342"/>
        <end position="572"/>
    </location>
</feature>
<dbReference type="AlphaFoldDB" id="A0A8B9Y4Q2"/>
<reference evidence="7" key="3">
    <citation type="submission" date="2025-09" db="UniProtKB">
        <authorList>
            <consortium name="Ensembl"/>
        </authorList>
    </citation>
    <scope>IDENTIFICATION</scope>
</reference>